<evidence type="ECO:0000313" key="1">
    <source>
        <dbReference type="EMBL" id="OLP99892.1"/>
    </source>
</evidence>
<reference evidence="1 2" key="1">
    <citation type="submission" date="2016-02" db="EMBL/GenBank/DDBJ databases">
        <title>Genome analysis of coral dinoflagellate symbionts highlights evolutionary adaptations to a symbiotic lifestyle.</title>
        <authorList>
            <person name="Aranda M."/>
            <person name="Li Y."/>
            <person name="Liew Y.J."/>
            <person name="Baumgarten S."/>
            <person name="Simakov O."/>
            <person name="Wilson M."/>
            <person name="Piel J."/>
            <person name="Ashoor H."/>
            <person name="Bougouffa S."/>
            <person name="Bajic V.B."/>
            <person name="Ryu T."/>
            <person name="Ravasi T."/>
            <person name="Bayer T."/>
            <person name="Micklem G."/>
            <person name="Kim H."/>
            <person name="Bhak J."/>
            <person name="Lajeunesse T.C."/>
            <person name="Voolstra C.R."/>
        </authorList>
    </citation>
    <scope>NUCLEOTIDE SEQUENCE [LARGE SCALE GENOMIC DNA]</scope>
    <source>
        <strain evidence="1 2">CCMP2467</strain>
    </source>
</reference>
<dbReference type="AlphaFoldDB" id="A0A1Q9DXJ1"/>
<evidence type="ECO:0000313" key="2">
    <source>
        <dbReference type="Proteomes" id="UP000186817"/>
    </source>
</evidence>
<dbReference type="Proteomes" id="UP000186817">
    <property type="component" value="Unassembled WGS sequence"/>
</dbReference>
<keyword evidence="2" id="KW-1185">Reference proteome</keyword>
<dbReference type="EMBL" id="LSRX01000346">
    <property type="protein sequence ID" value="OLP99892.1"/>
    <property type="molecule type" value="Genomic_DNA"/>
</dbReference>
<organism evidence="1 2">
    <name type="scientific">Symbiodinium microadriaticum</name>
    <name type="common">Dinoflagellate</name>
    <name type="synonym">Zooxanthella microadriatica</name>
    <dbReference type="NCBI Taxonomy" id="2951"/>
    <lineage>
        <taxon>Eukaryota</taxon>
        <taxon>Sar</taxon>
        <taxon>Alveolata</taxon>
        <taxon>Dinophyceae</taxon>
        <taxon>Suessiales</taxon>
        <taxon>Symbiodiniaceae</taxon>
        <taxon>Symbiodinium</taxon>
    </lineage>
</organism>
<proteinExistence type="predicted"/>
<dbReference type="OrthoDB" id="10514752at2759"/>
<comment type="caution">
    <text evidence="1">The sequence shown here is derived from an EMBL/GenBank/DDBJ whole genome shotgun (WGS) entry which is preliminary data.</text>
</comment>
<sequence length="73" mass="8619">MMAAYDTDSHIRYPNRVDVYAPAGYKFLLSCFAPGERQRLQFNFVSCRERWTLFQGREHLAHEDGEKHLQQAN</sequence>
<name>A0A1Q9DXJ1_SYMMI</name>
<gene>
    <name evidence="1" type="ORF">AK812_SmicGene17488</name>
</gene>
<accession>A0A1Q9DXJ1</accession>
<protein>
    <submittedName>
        <fullName evidence="1">Uncharacterized protein</fullName>
    </submittedName>
</protein>